<name>A0A087SDX3_AUXPR</name>
<dbReference type="AlphaFoldDB" id="A0A087SDX3"/>
<evidence type="ECO:0000313" key="1">
    <source>
        <dbReference type="EMBL" id="KFM23927.1"/>
    </source>
</evidence>
<sequence>MVEHVLQGHFSDLFGAVIAALCPPQSAPRTQIVRHLGAGRSIRSTCCTSISGSSERLWVPA</sequence>
<dbReference type="GeneID" id="23618286"/>
<dbReference type="KEGG" id="apro:F751_6895"/>
<proteinExistence type="predicted"/>
<accession>A0A087SDX3</accession>
<keyword evidence="2" id="KW-1185">Reference proteome</keyword>
<organism evidence="1 2">
    <name type="scientific">Auxenochlorella protothecoides</name>
    <name type="common">Green microalga</name>
    <name type="synonym">Chlorella protothecoides</name>
    <dbReference type="NCBI Taxonomy" id="3075"/>
    <lineage>
        <taxon>Eukaryota</taxon>
        <taxon>Viridiplantae</taxon>
        <taxon>Chlorophyta</taxon>
        <taxon>core chlorophytes</taxon>
        <taxon>Trebouxiophyceae</taxon>
        <taxon>Chlorellales</taxon>
        <taxon>Chlorellaceae</taxon>
        <taxon>Auxenochlorella</taxon>
    </lineage>
</organism>
<evidence type="ECO:0000313" key="2">
    <source>
        <dbReference type="Proteomes" id="UP000028924"/>
    </source>
</evidence>
<dbReference type="RefSeq" id="XP_011396805.1">
    <property type="nucleotide sequence ID" value="XM_011398503.1"/>
</dbReference>
<gene>
    <name evidence="1" type="ORF">F751_6895</name>
</gene>
<dbReference type="Proteomes" id="UP000028924">
    <property type="component" value="Unassembled WGS sequence"/>
</dbReference>
<protein>
    <submittedName>
        <fullName evidence="1">Uncharacterized protein</fullName>
    </submittedName>
</protein>
<reference evidence="1 2" key="1">
    <citation type="journal article" date="2014" name="BMC Genomics">
        <title>Oil accumulation mechanisms of the oleaginous microalga Chlorella protothecoides revealed through its genome, transcriptomes, and proteomes.</title>
        <authorList>
            <person name="Gao C."/>
            <person name="Wang Y."/>
            <person name="Shen Y."/>
            <person name="Yan D."/>
            <person name="He X."/>
            <person name="Dai J."/>
            <person name="Wu Q."/>
        </authorList>
    </citation>
    <scope>NUCLEOTIDE SEQUENCE [LARGE SCALE GENOMIC DNA]</scope>
    <source>
        <strain evidence="1 2">0710</strain>
    </source>
</reference>
<dbReference type="EMBL" id="KL662101">
    <property type="protein sequence ID" value="KFM23927.1"/>
    <property type="molecule type" value="Genomic_DNA"/>
</dbReference>